<comment type="caution">
    <text evidence="2">The sequence shown here is derived from an EMBL/GenBank/DDBJ whole genome shotgun (WGS) entry which is preliminary data.</text>
</comment>
<evidence type="ECO:0000256" key="1">
    <source>
        <dbReference type="SAM" id="Phobius"/>
    </source>
</evidence>
<dbReference type="AlphaFoldDB" id="X1QQD1"/>
<feature type="transmembrane region" description="Helical" evidence="1">
    <location>
        <begin position="7"/>
        <end position="27"/>
    </location>
</feature>
<sequence>MRLTKTLAIAFETVGCVIILTGIAIEVSLGAPLGYILITSGACIVAVGNMIFAKLLRKP</sequence>
<name>X1QQD1_9ZZZZ</name>
<gene>
    <name evidence="2" type="ORF">S06H3_64427</name>
</gene>
<reference evidence="2" key="1">
    <citation type="journal article" date="2014" name="Front. Microbiol.">
        <title>High frequency of phylogenetically diverse reductive dehalogenase-homologous genes in deep subseafloor sedimentary metagenomes.</title>
        <authorList>
            <person name="Kawai M."/>
            <person name="Futagami T."/>
            <person name="Toyoda A."/>
            <person name="Takaki Y."/>
            <person name="Nishi S."/>
            <person name="Hori S."/>
            <person name="Arai W."/>
            <person name="Tsubouchi T."/>
            <person name="Morono Y."/>
            <person name="Uchiyama I."/>
            <person name="Ito T."/>
            <person name="Fujiyama A."/>
            <person name="Inagaki F."/>
            <person name="Takami H."/>
        </authorList>
    </citation>
    <scope>NUCLEOTIDE SEQUENCE</scope>
    <source>
        <strain evidence="2">Expedition CK06-06</strain>
    </source>
</reference>
<organism evidence="2">
    <name type="scientific">marine sediment metagenome</name>
    <dbReference type="NCBI Taxonomy" id="412755"/>
    <lineage>
        <taxon>unclassified sequences</taxon>
        <taxon>metagenomes</taxon>
        <taxon>ecological metagenomes</taxon>
    </lineage>
</organism>
<keyword evidence="1" id="KW-1133">Transmembrane helix</keyword>
<protein>
    <submittedName>
        <fullName evidence="2">Uncharacterized protein</fullName>
    </submittedName>
</protein>
<keyword evidence="1" id="KW-0812">Transmembrane</keyword>
<accession>X1QQD1</accession>
<keyword evidence="1" id="KW-0472">Membrane</keyword>
<dbReference type="EMBL" id="BARV01043032">
    <property type="protein sequence ID" value="GAI53180.1"/>
    <property type="molecule type" value="Genomic_DNA"/>
</dbReference>
<proteinExistence type="predicted"/>
<feature type="transmembrane region" description="Helical" evidence="1">
    <location>
        <begin position="33"/>
        <end position="56"/>
    </location>
</feature>
<evidence type="ECO:0000313" key="2">
    <source>
        <dbReference type="EMBL" id="GAI53180.1"/>
    </source>
</evidence>